<protein>
    <recommendedName>
        <fullName evidence="3">DNA topoisomerase</fullName>
        <ecNumber evidence="3">5.6.2.1</ecNumber>
    </recommendedName>
</protein>
<dbReference type="EC" id="5.6.2.1" evidence="3"/>
<dbReference type="EMBL" id="BDCO01000002">
    <property type="protein sequence ID" value="GAT33348.1"/>
    <property type="molecule type" value="Genomic_DNA"/>
</dbReference>
<evidence type="ECO:0000256" key="1">
    <source>
        <dbReference type="ARBA" id="ARBA00000213"/>
    </source>
</evidence>
<keyword evidence="4" id="KW-0799">Topoisomerase</keyword>
<dbReference type="RefSeq" id="WP_084400346.1">
    <property type="nucleotide sequence ID" value="NZ_BDCO01000002.1"/>
</dbReference>
<gene>
    <name evidence="10" type="ORF">TSACC_21763</name>
</gene>
<dbReference type="AlphaFoldDB" id="A0A146G9L5"/>
<dbReference type="InterPro" id="IPR035447">
    <property type="entry name" value="DNA_topo_I_N_sf"/>
</dbReference>
<evidence type="ECO:0000256" key="3">
    <source>
        <dbReference type="ARBA" id="ARBA00012891"/>
    </source>
</evidence>
<dbReference type="GO" id="GO:0003917">
    <property type="term" value="F:DNA topoisomerase type I (single strand cut, ATP-independent) activity"/>
    <property type="evidence" value="ECO:0007669"/>
    <property type="project" value="UniProtKB-EC"/>
</dbReference>
<dbReference type="PRINTS" id="PR00416">
    <property type="entry name" value="EUTPISMRASEI"/>
</dbReference>
<feature type="domain" description="DNA topoisomerase I catalytic core eukaryotic-type" evidence="8">
    <location>
        <begin position="98"/>
        <end position="302"/>
    </location>
</feature>
<dbReference type="InterPro" id="IPR049331">
    <property type="entry name" value="Top1B_N_bact"/>
</dbReference>
<proteinExistence type="inferred from homology"/>
<evidence type="ECO:0000256" key="6">
    <source>
        <dbReference type="ARBA" id="ARBA00023235"/>
    </source>
</evidence>
<reference evidence="11" key="1">
    <citation type="journal article" date="2017" name="Genome Announc.">
        <title>Draft Genome Sequence of Terrimicrobium sacchariphilum NM-5T, a Facultative Anaerobic Soil Bacterium of the Class Spartobacteria.</title>
        <authorList>
            <person name="Qiu Y.L."/>
            <person name="Tourlousse D.M."/>
            <person name="Matsuura N."/>
            <person name="Ohashi A."/>
            <person name="Sekiguchi Y."/>
        </authorList>
    </citation>
    <scope>NUCLEOTIDE SEQUENCE [LARGE SCALE GENOMIC DNA]</scope>
    <source>
        <strain evidence="11">NM-5</strain>
    </source>
</reference>
<dbReference type="Pfam" id="PF01028">
    <property type="entry name" value="Topoisom_I"/>
    <property type="match status" value="1"/>
</dbReference>
<dbReference type="InterPro" id="IPR011010">
    <property type="entry name" value="DNA_brk_join_enz"/>
</dbReference>
<dbReference type="OrthoDB" id="9778962at2"/>
<dbReference type="STRING" id="690879.TSACC_21763"/>
<evidence type="ECO:0000256" key="7">
    <source>
        <dbReference type="SAM" id="MobiDB-lite"/>
    </source>
</evidence>
<organism evidence="10 11">
    <name type="scientific">Terrimicrobium sacchariphilum</name>
    <dbReference type="NCBI Taxonomy" id="690879"/>
    <lineage>
        <taxon>Bacteria</taxon>
        <taxon>Pseudomonadati</taxon>
        <taxon>Verrucomicrobiota</taxon>
        <taxon>Terrimicrobiia</taxon>
        <taxon>Terrimicrobiales</taxon>
        <taxon>Terrimicrobiaceae</taxon>
        <taxon>Terrimicrobium</taxon>
    </lineage>
</organism>
<dbReference type="Pfam" id="PF21338">
    <property type="entry name" value="Top1B_N_bact"/>
    <property type="match status" value="1"/>
</dbReference>
<evidence type="ECO:0000259" key="9">
    <source>
        <dbReference type="Pfam" id="PF21338"/>
    </source>
</evidence>
<sequence>MISATENVVSVLDASQKARVIYCLEHQSGIRRKKAGRGFYYLAPGGQRVSAKRDLIRIESLRIPPAWTEVWISADANTHLQATGRDSRGRKQYLYHTEWRSHREQLKFQRLLTFARFLPALRRKARTHARQPGTGKQKVLAAICNLLERTLIRVGNDEYAEQNGSYGLTTMRNRHVTVRGPLVQFSFPGKSGKHHDIALHDPVLARIVAQCRDLPGRELFEYSDSSGEIHDVTAADVNRYIQEVSKAEFTAKDFRTWHGTVLAAKVLRGMPPFQSAREACRNLVSAGRRVADRLGNTLAVCRRSYIHPGVFESYLAGDYTDISPVPISGLRESERFTYALLQKWYSNHAARKRPRQSNISPRQRRKSNHS</sequence>
<evidence type="ECO:0000256" key="5">
    <source>
        <dbReference type="ARBA" id="ARBA00023125"/>
    </source>
</evidence>
<dbReference type="GO" id="GO:0006265">
    <property type="term" value="P:DNA topological change"/>
    <property type="evidence" value="ECO:0007669"/>
    <property type="project" value="InterPro"/>
</dbReference>
<feature type="region of interest" description="Disordered" evidence="7">
    <location>
        <begin position="349"/>
        <end position="370"/>
    </location>
</feature>
<dbReference type="InterPro" id="IPR013500">
    <property type="entry name" value="TopoI_cat_euk"/>
</dbReference>
<comment type="similarity">
    <text evidence="2">Belongs to the type IB topoisomerase family.</text>
</comment>
<dbReference type="Gene3D" id="1.10.132.120">
    <property type="match status" value="1"/>
</dbReference>
<name>A0A146G9L5_TERSA</name>
<keyword evidence="5" id="KW-0238">DNA-binding</keyword>
<comment type="catalytic activity">
    <reaction evidence="1">
        <text>ATP-independent breakage of single-stranded DNA, followed by passage and rejoining.</text>
        <dbReference type="EC" id="5.6.2.1"/>
    </reaction>
</comment>
<dbReference type="Gene3D" id="3.90.15.10">
    <property type="entry name" value="Topoisomerase I, Chain A, domain 3"/>
    <property type="match status" value="1"/>
</dbReference>
<dbReference type="InterPro" id="IPR001631">
    <property type="entry name" value="TopoI"/>
</dbReference>
<evidence type="ECO:0000256" key="4">
    <source>
        <dbReference type="ARBA" id="ARBA00023029"/>
    </source>
</evidence>
<dbReference type="SUPFAM" id="SSF56349">
    <property type="entry name" value="DNA breaking-rejoining enzymes"/>
    <property type="match status" value="1"/>
</dbReference>
<keyword evidence="6 10" id="KW-0413">Isomerase</keyword>
<dbReference type="SUPFAM" id="SSF55869">
    <property type="entry name" value="DNA topoisomerase I domain"/>
    <property type="match status" value="1"/>
</dbReference>
<comment type="caution">
    <text evidence="10">The sequence shown here is derived from an EMBL/GenBank/DDBJ whole genome shotgun (WGS) entry which is preliminary data.</text>
</comment>
<feature type="domain" description="DNA topoisomerase IB N-terminal" evidence="9">
    <location>
        <begin position="38"/>
        <end position="86"/>
    </location>
</feature>
<dbReference type="Proteomes" id="UP000076023">
    <property type="component" value="Unassembled WGS sequence"/>
</dbReference>
<evidence type="ECO:0000313" key="10">
    <source>
        <dbReference type="EMBL" id="GAT33348.1"/>
    </source>
</evidence>
<dbReference type="Gene3D" id="3.30.66.10">
    <property type="entry name" value="DNA topoisomerase I domain"/>
    <property type="match status" value="1"/>
</dbReference>
<dbReference type="GO" id="GO:0003677">
    <property type="term" value="F:DNA binding"/>
    <property type="evidence" value="ECO:0007669"/>
    <property type="project" value="UniProtKB-KW"/>
</dbReference>
<evidence type="ECO:0000259" key="8">
    <source>
        <dbReference type="Pfam" id="PF01028"/>
    </source>
</evidence>
<keyword evidence="11" id="KW-1185">Reference proteome</keyword>
<evidence type="ECO:0000313" key="11">
    <source>
        <dbReference type="Proteomes" id="UP000076023"/>
    </source>
</evidence>
<evidence type="ECO:0000256" key="2">
    <source>
        <dbReference type="ARBA" id="ARBA00006645"/>
    </source>
</evidence>
<dbReference type="InParanoid" id="A0A146G9L5"/>
<dbReference type="InterPro" id="IPR014711">
    <property type="entry name" value="TopoI_cat_a-hlx-sub_euk"/>
</dbReference>
<dbReference type="PROSITE" id="PS52038">
    <property type="entry name" value="TOPO_IB_2"/>
    <property type="match status" value="1"/>
</dbReference>
<accession>A0A146G9L5</accession>